<dbReference type="PANTHER" id="PTHR30273">
    <property type="entry name" value="PERIPLASMIC SIGNAL SENSOR AND SIGMA FACTOR ACTIVATOR FECR-RELATED"/>
    <property type="match status" value="1"/>
</dbReference>
<comment type="caution">
    <text evidence="3">The sequence shown here is derived from an EMBL/GenBank/DDBJ whole genome shotgun (WGS) entry which is preliminary data.</text>
</comment>
<proteinExistence type="predicted"/>
<evidence type="ECO:0000256" key="1">
    <source>
        <dbReference type="SAM" id="Phobius"/>
    </source>
</evidence>
<dbReference type="InterPro" id="IPR006860">
    <property type="entry name" value="FecR"/>
</dbReference>
<dbReference type="RefSeq" id="WP_267221802.1">
    <property type="nucleotide sequence ID" value="NZ_JAPCWC010000012.1"/>
</dbReference>
<gene>
    <name evidence="3" type="ORF">ACFFF8_17045</name>
</gene>
<evidence type="ECO:0000259" key="2">
    <source>
        <dbReference type="Pfam" id="PF04773"/>
    </source>
</evidence>
<dbReference type="EMBL" id="JBHLTM010000064">
    <property type="protein sequence ID" value="MFC0686296.1"/>
    <property type="molecule type" value="Genomic_DNA"/>
</dbReference>
<feature type="domain" description="FecR protein" evidence="2">
    <location>
        <begin position="115"/>
        <end position="207"/>
    </location>
</feature>
<dbReference type="PIRSF" id="PIRSF018266">
    <property type="entry name" value="FecR"/>
    <property type="match status" value="1"/>
</dbReference>
<dbReference type="InterPro" id="IPR012373">
    <property type="entry name" value="Ferrdict_sens_TM"/>
</dbReference>
<keyword evidence="1" id="KW-0812">Transmembrane</keyword>
<feature type="transmembrane region" description="Helical" evidence="1">
    <location>
        <begin position="89"/>
        <end position="110"/>
    </location>
</feature>
<organism evidence="3 4">
    <name type="scientific">Novosphingobium clariflavum</name>
    <dbReference type="NCBI Taxonomy" id="2029884"/>
    <lineage>
        <taxon>Bacteria</taxon>
        <taxon>Pseudomonadati</taxon>
        <taxon>Pseudomonadota</taxon>
        <taxon>Alphaproteobacteria</taxon>
        <taxon>Sphingomonadales</taxon>
        <taxon>Sphingomonadaceae</taxon>
        <taxon>Novosphingobium</taxon>
    </lineage>
</organism>
<keyword evidence="4" id="KW-1185">Reference proteome</keyword>
<name>A0ABV6SBA9_9SPHN</name>
<dbReference type="PANTHER" id="PTHR30273:SF2">
    <property type="entry name" value="PROTEIN FECR"/>
    <property type="match status" value="1"/>
</dbReference>
<evidence type="ECO:0000313" key="3">
    <source>
        <dbReference type="EMBL" id="MFC0686296.1"/>
    </source>
</evidence>
<sequence length="321" mass="34138">MIDDIASQWAAAIDRGLDNDEQARLDAWLAQDRRHQGALLRARAAMSVLDRCRVLAGTDGAGDAAQQNRAGNDDDAAPFAGAPLGRRRMLALGGSGIAAALVAALSFSLWPRATTLGTDTGEIRRMPLADGSLAVINSGSELRLSFTEQRRDVALTRGEAWFQVAKMPDRPFTVTAGPVNVQAVGTAFSVRRGTLATEVIVTEGTVKVWSDRAPEGEFVTAGHHARITDAGVTVAALDGEAADRQLAWRDGRIVFDDVPLSEAAAEFNGYHVEQIVVDPAFADRRVIGSFHTDDINGFAAASAAMVGGRVVRDDKAIRIIP</sequence>
<reference evidence="3 4" key="1">
    <citation type="submission" date="2024-09" db="EMBL/GenBank/DDBJ databases">
        <authorList>
            <person name="Sun Q."/>
            <person name="Mori K."/>
        </authorList>
    </citation>
    <scope>NUCLEOTIDE SEQUENCE [LARGE SCALE GENOMIC DNA]</scope>
    <source>
        <strain evidence="3 4">CICC 11035S</strain>
    </source>
</reference>
<keyword evidence="1" id="KW-1133">Transmembrane helix</keyword>
<evidence type="ECO:0000313" key="4">
    <source>
        <dbReference type="Proteomes" id="UP001589858"/>
    </source>
</evidence>
<dbReference type="Gene3D" id="2.60.120.1440">
    <property type="match status" value="1"/>
</dbReference>
<accession>A0ABV6SBA9</accession>
<protein>
    <submittedName>
        <fullName evidence="3">FecR family protein</fullName>
    </submittedName>
</protein>
<keyword evidence="1" id="KW-0472">Membrane</keyword>
<dbReference type="Pfam" id="PF04773">
    <property type="entry name" value="FecR"/>
    <property type="match status" value="1"/>
</dbReference>
<dbReference type="Proteomes" id="UP001589858">
    <property type="component" value="Unassembled WGS sequence"/>
</dbReference>